<keyword evidence="8" id="KW-1185">Reference proteome</keyword>
<evidence type="ECO:0000313" key="8">
    <source>
        <dbReference type="Proteomes" id="UP000193986"/>
    </source>
</evidence>
<evidence type="ECO:0000313" key="7">
    <source>
        <dbReference type="EMBL" id="ORY26891.1"/>
    </source>
</evidence>
<evidence type="ECO:0000256" key="1">
    <source>
        <dbReference type="ARBA" id="ARBA00004604"/>
    </source>
</evidence>
<keyword evidence="3" id="KW-0539">Nucleus</keyword>
<dbReference type="Pfam" id="PF04950">
    <property type="entry name" value="RIBIOP_C"/>
    <property type="match status" value="1"/>
</dbReference>
<protein>
    <submittedName>
        <fullName evidence="7">Putative ribosome biogenesis and assembly-related protein</fullName>
    </submittedName>
</protein>
<evidence type="ECO:0000256" key="2">
    <source>
        <dbReference type="ARBA" id="ARBA00022517"/>
    </source>
</evidence>
<dbReference type="GO" id="GO:0005730">
    <property type="term" value="C:nucleolus"/>
    <property type="evidence" value="ECO:0007669"/>
    <property type="project" value="UniProtKB-SubCell"/>
</dbReference>
<gene>
    <name evidence="7" type="ORF">BCR39DRAFT_248751</name>
</gene>
<evidence type="ECO:0000256" key="3">
    <source>
        <dbReference type="ARBA" id="ARBA00023242"/>
    </source>
</evidence>
<dbReference type="GO" id="GO:0003924">
    <property type="term" value="F:GTPase activity"/>
    <property type="evidence" value="ECO:0007669"/>
    <property type="project" value="TreeGrafter"/>
</dbReference>
<feature type="compositionally biased region" description="Low complexity" evidence="5">
    <location>
        <begin position="27"/>
        <end position="37"/>
    </location>
</feature>
<dbReference type="InterPro" id="IPR030387">
    <property type="entry name" value="G_Bms1/Tsr1_dom"/>
</dbReference>
<feature type="region of interest" description="Disordered" evidence="5">
    <location>
        <begin position="1"/>
        <end position="68"/>
    </location>
</feature>
<dbReference type="InterPro" id="IPR039761">
    <property type="entry name" value="Bms1/Tsr1"/>
</dbReference>
<comment type="similarity">
    <text evidence="4">Belongs to the TRAFAC class translation factor GTPase superfamily. Bms1-like GTPase family. TSR1 subfamily.</text>
</comment>
<comment type="subcellular location">
    <subcellularLocation>
        <location evidence="1">Nucleus</location>
        <location evidence="1">Nucleolus</location>
    </subcellularLocation>
</comment>
<dbReference type="SMART" id="SM01362">
    <property type="entry name" value="DUF663"/>
    <property type="match status" value="1"/>
</dbReference>
<proteinExistence type="inferred from homology"/>
<feature type="compositionally biased region" description="Basic residues" evidence="5">
    <location>
        <begin position="1"/>
        <end position="11"/>
    </location>
</feature>
<feature type="compositionally biased region" description="Basic and acidic residues" evidence="5">
    <location>
        <begin position="458"/>
        <end position="470"/>
    </location>
</feature>
<dbReference type="GO" id="GO:0005525">
    <property type="term" value="F:GTP binding"/>
    <property type="evidence" value="ECO:0007669"/>
    <property type="project" value="TreeGrafter"/>
</dbReference>
<dbReference type="STRING" id="71784.A0A1Y2AWC1"/>
<feature type="compositionally biased region" description="Acidic residues" evidence="5">
    <location>
        <begin position="447"/>
        <end position="457"/>
    </location>
</feature>
<dbReference type="Proteomes" id="UP000193986">
    <property type="component" value="Unassembled WGS sequence"/>
</dbReference>
<dbReference type="GO" id="GO:0034511">
    <property type="term" value="F:U3 snoRNA binding"/>
    <property type="evidence" value="ECO:0007669"/>
    <property type="project" value="TreeGrafter"/>
</dbReference>
<comment type="caution">
    <text evidence="7">The sequence shown here is derived from an EMBL/GenBank/DDBJ whole genome shotgun (WGS) entry which is preliminary data.</text>
</comment>
<organism evidence="7 8">
    <name type="scientific">Naematelia encephala</name>
    <dbReference type="NCBI Taxonomy" id="71784"/>
    <lineage>
        <taxon>Eukaryota</taxon>
        <taxon>Fungi</taxon>
        <taxon>Dikarya</taxon>
        <taxon>Basidiomycota</taxon>
        <taxon>Agaricomycotina</taxon>
        <taxon>Tremellomycetes</taxon>
        <taxon>Tremellales</taxon>
        <taxon>Naemateliaceae</taxon>
        <taxon>Naematelia</taxon>
    </lineage>
</organism>
<dbReference type="FunCoup" id="A0A1Y2AWC1">
    <property type="interactions" value="429"/>
</dbReference>
<evidence type="ECO:0000256" key="5">
    <source>
        <dbReference type="SAM" id="MobiDB-lite"/>
    </source>
</evidence>
<evidence type="ECO:0000256" key="4">
    <source>
        <dbReference type="ARBA" id="ARBA00038288"/>
    </source>
</evidence>
<dbReference type="EMBL" id="MCFC01000043">
    <property type="protein sequence ID" value="ORY26891.1"/>
    <property type="molecule type" value="Genomic_DNA"/>
</dbReference>
<feature type="domain" description="Bms1-type G" evidence="6">
    <location>
        <begin position="90"/>
        <end position="262"/>
    </location>
</feature>
<reference evidence="7 8" key="1">
    <citation type="submission" date="2016-07" db="EMBL/GenBank/DDBJ databases">
        <title>Pervasive Adenine N6-methylation of Active Genes in Fungi.</title>
        <authorList>
            <consortium name="DOE Joint Genome Institute"/>
            <person name="Mondo S.J."/>
            <person name="Dannebaum R.O."/>
            <person name="Kuo R.C."/>
            <person name="Labutti K."/>
            <person name="Haridas S."/>
            <person name="Kuo A."/>
            <person name="Salamov A."/>
            <person name="Ahrendt S.R."/>
            <person name="Lipzen A."/>
            <person name="Sullivan W."/>
            <person name="Andreopoulos W.B."/>
            <person name="Clum A."/>
            <person name="Lindquist E."/>
            <person name="Daum C."/>
            <person name="Ramamoorthy G.K."/>
            <person name="Gryganskyi A."/>
            <person name="Culley D."/>
            <person name="Magnuson J.K."/>
            <person name="James T.Y."/>
            <person name="O'Malley M.A."/>
            <person name="Stajich J.E."/>
            <person name="Spatafora J.W."/>
            <person name="Visel A."/>
            <person name="Grigoriev I.V."/>
        </authorList>
    </citation>
    <scope>NUCLEOTIDE SEQUENCE [LARGE SCALE GENOMIC DNA]</scope>
    <source>
        <strain evidence="7 8">68-887.2</strain>
    </source>
</reference>
<dbReference type="InParanoid" id="A0A1Y2AWC1"/>
<sequence>MGAGEHHHRSTGLKQSNKGFKSKHASKGSLKAAAKGKPVSMAAPTKPHKNLTASSKKARLNAQAQKREMKRKTVVEDIKFFSTSSGGGHVPRIVSIVPLLPSPSLSPRRFLANLLPTLGLPEHELESVLSALGERGSYHLRAPRFKTNLQINLLPPLAVWQTLDAALVSDYVVLLTSSTDEVQLEGEAVLRCLQAQVGGVEIVSCVQAPEDKPLEPSTKNLIHKSLLSFTRYFFPNVEKIHSSDTPAEAALLARALCEAVPSTSRSDDARAYMVAEGSDGVRWTEAADGNGHLEVVGTVRGGCLSADRLVHLPGYGDFQVESIMPAPPSSLLLAARPHHNSMSIDAPSAPLSIPSESADDLTATNVPDLMANEQTWPTEEEMAHSVTASNQDERRLKRVPKGTSAYQAAWIMDDEQEGQASDDEDEDGDLEMDGDEETEAEAPYRGEEEEEETEEIELDSRRSELHRDLDPEQEEAEYEAYLKEREKAHRDDQLFPDEIDTPRHIPAKTRFQRYRGLKSFRTSPWDPYENLPVDYAKIFQFENFVGTGRRIERDAREQGVKAGTRVVLVLKNVPKAVFDDRDPALPFILHGLLQHEHKQSVVHFLVQRNTEYTEPVKAKDPLVLCAGPRRYVVRPLYSQHIRGGGKGVNNVHKSEKFLRPGAATVATTFGPVSFGKTPVVLLKDNGEGEVPSLVAMGSSMPPDPTRIIAKRIVLTGHPFKIHKKTATIRYMFFERDDVEYFKSVELHTKYGRIGHIQEPLGTHGYFKAHFDGPIGAMDTICMSLYKRQFPKWAEDYRAPRIAAVEVVEQQDEMEIE</sequence>
<keyword evidence="2" id="KW-0690">Ribosome biogenesis</keyword>
<dbReference type="Pfam" id="PF08142">
    <property type="entry name" value="AARP2CN"/>
    <property type="match status" value="1"/>
</dbReference>
<accession>A0A1Y2AWC1</accession>
<dbReference type="Pfam" id="PF22298">
    <property type="entry name" value="Tsr1_G-like"/>
    <property type="match status" value="1"/>
</dbReference>
<dbReference type="InterPro" id="IPR007034">
    <property type="entry name" value="BMS1_TSR1_C"/>
</dbReference>
<dbReference type="GO" id="GO:0030688">
    <property type="term" value="C:preribosome, small subunit precursor"/>
    <property type="evidence" value="ECO:0007669"/>
    <property type="project" value="TreeGrafter"/>
</dbReference>
<dbReference type="GO" id="GO:0000479">
    <property type="term" value="P:endonucleolytic cleavage of tricistronic rRNA transcript (SSU-rRNA, 5.8S rRNA, LSU-rRNA)"/>
    <property type="evidence" value="ECO:0007669"/>
    <property type="project" value="TreeGrafter"/>
</dbReference>
<evidence type="ECO:0000259" key="6">
    <source>
        <dbReference type="PROSITE" id="PS51714"/>
    </source>
</evidence>
<dbReference type="PANTHER" id="PTHR12858:SF1">
    <property type="entry name" value="PRE-RRNA-PROCESSING PROTEIN TSR1 HOMOLOG"/>
    <property type="match status" value="1"/>
</dbReference>
<dbReference type="AlphaFoldDB" id="A0A1Y2AWC1"/>
<dbReference type="PROSITE" id="PS51714">
    <property type="entry name" value="G_BMS1"/>
    <property type="match status" value="1"/>
</dbReference>
<dbReference type="InterPro" id="IPR012948">
    <property type="entry name" value="AARP2CN"/>
</dbReference>
<dbReference type="SMART" id="SM00785">
    <property type="entry name" value="AARP2CN"/>
    <property type="match status" value="1"/>
</dbReference>
<dbReference type="GO" id="GO:0000462">
    <property type="term" value="P:maturation of SSU-rRNA from tricistronic rRNA transcript (SSU-rRNA, 5.8S rRNA, LSU-rRNA)"/>
    <property type="evidence" value="ECO:0007669"/>
    <property type="project" value="TreeGrafter"/>
</dbReference>
<feature type="region of interest" description="Disordered" evidence="5">
    <location>
        <begin position="376"/>
        <end position="475"/>
    </location>
</feature>
<dbReference type="PANTHER" id="PTHR12858">
    <property type="entry name" value="RIBOSOME BIOGENESIS PROTEIN"/>
    <property type="match status" value="1"/>
</dbReference>
<feature type="compositionally biased region" description="Acidic residues" evidence="5">
    <location>
        <begin position="412"/>
        <end position="440"/>
    </location>
</feature>
<name>A0A1Y2AWC1_9TREE</name>
<dbReference type="OrthoDB" id="119302at2759"/>